<evidence type="ECO:0000259" key="7">
    <source>
        <dbReference type="PROSITE" id="PS51918"/>
    </source>
</evidence>
<dbReference type="PANTHER" id="PTHR43273:SF8">
    <property type="entry name" value="RADICAL SAM DOMAIN PROTEIN"/>
    <property type="match status" value="1"/>
</dbReference>
<evidence type="ECO:0000313" key="9">
    <source>
        <dbReference type="Proteomes" id="UP000269544"/>
    </source>
</evidence>
<dbReference type="Pfam" id="PF13353">
    <property type="entry name" value="Fer4_12"/>
    <property type="match status" value="1"/>
</dbReference>
<dbReference type="SFLD" id="SFLDG01384">
    <property type="entry name" value="thioether_bond_formation_requi"/>
    <property type="match status" value="1"/>
</dbReference>
<name>A0A3S4Y797_9FIRM</name>
<feature type="domain" description="Radical SAM core" evidence="7">
    <location>
        <begin position="89"/>
        <end position="317"/>
    </location>
</feature>
<dbReference type="SUPFAM" id="SSF102114">
    <property type="entry name" value="Radical SAM enzymes"/>
    <property type="match status" value="1"/>
</dbReference>
<keyword evidence="2" id="KW-0004">4Fe-4S</keyword>
<dbReference type="EMBL" id="LR134523">
    <property type="protein sequence ID" value="VEJ35691.1"/>
    <property type="molecule type" value="Genomic_DNA"/>
</dbReference>
<evidence type="ECO:0000256" key="6">
    <source>
        <dbReference type="ARBA" id="ARBA00023014"/>
    </source>
</evidence>
<dbReference type="Proteomes" id="UP000269544">
    <property type="component" value="Chromosome"/>
</dbReference>
<evidence type="ECO:0000313" key="8">
    <source>
        <dbReference type="EMBL" id="VEJ35691.1"/>
    </source>
</evidence>
<evidence type="ECO:0000256" key="5">
    <source>
        <dbReference type="ARBA" id="ARBA00023004"/>
    </source>
</evidence>
<dbReference type="KEGG" id="piv:NCTC13079_00853"/>
<comment type="cofactor">
    <cofactor evidence="1">
        <name>[4Fe-4S] cluster</name>
        <dbReference type="ChEBI" id="CHEBI:49883"/>
    </cofactor>
</comment>
<gene>
    <name evidence="8" type="primary">ydeM</name>
    <name evidence="8" type="ORF">NCTC13079_00853</name>
</gene>
<sequence>MRKIHRFQGNGKNILLDVASGSVHVVDNMIFEMAPDMEDASKEQMIRKFADRFGSEDVAEGYDELRYLMEEGLLFSEDTDVDLGAFNPDCHIKAMCLHVCHDCNLRCKYCFASQGDFHGERMMMDLETGKRALDFLLENSGNRHNLEVDFFGGEPLMNFDVVKALVEYGREREKAYDKCFRFTMTTNGLLLDDESIDYLNREMENVVLSLDGRRELNDAMRPTVNGKGSYDAIIPKFQKLVEKRGDKDYFIRGTFTSHNLDFSEDILHYRDLGFKKTSMEPVVTDPEREYAIRKEHLDAILEEYERFSEKYLEIRREDSDFFFFHYMIDLSGGPCAYKKSIGCGAGSEYVAVTPTGDIYPCHQFVGEEAFKLGNVYDGIENKALQDKFHKADVFHKEDCRDCWAKYFCSGGCHANAYHNNGDILKPFEIGCIMEKKRLECALSVYANEISEAE</sequence>
<organism evidence="8 9">
    <name type="scientific">Aedoeadaptatus ivorii</name>
    <dbReference type="NCBI Taxonomy" id="54006"/>
    <lineage>
        <taxon>Bacteria</taxon>
        <taxon>Bacillati</taxon>
        <taxon>Bacillota</taxon>
        <taxon>Tissierellia</taxon>
        <taxon>Tissierellales</taxon>
        <taxon>Peptoniphilaceae</taxon>
        <taxon>Aedoeadaptatus</taxon>
    </lineage>
</organism>
<protein>
    <submittedName>
        <fullName evidence="8">Anaerobic sulfatase-maturating enzyme homolog YdeM</fullName>
    </submittedName>
</protein>
<proteinExistence type="predicted"/>
<dbReference type="InterPro" id="IPR058240">
    <property type="entry name" value="rSAM_sf"/>
</dbReference>
<dbReference type="PROSITE" id="PS51918">
    <property type="entry name" value="RADICAL_SAM"/>
    <property type="match status" value="1"/>
</dbReference>
<dbReference type="CDD" id="cd21124">
    <property type="entry name" value="SPASM_CteB-like"/>
    <property type="match status" value="1"/>
</dbReference>
<keyword evidence="6" id="KW-0411">Iron-sulfur</keyword>
<dbReference type="InterPro" id="IPR047602">
    <property type="entry name" value="SPASM_CteB-like"/>
</dbReference>
<dbReference type="GO" id="GO:0051539">
    <property type="term" value="F:4 iron, 4 sulfur cluster binding"/>
    <property type="evidence" value="ECO:0007669"/>
    <property type="project" value="UniProtKB-KW"/>
</dbReference>
<evidence type="ECO:0000256" key="4">
    <source>
        <dbReference type="ARBA" id="ARBA00022723"/>
    </source>
</evidence>
<dbReference type="AlphaFoldDB" id="A0A3S4Y797"/>
<dbReference type="InterPro" id="IPR023867">
    <property type="entry name" value="Sulphatase_maturase_rSAM"/>
</dbReference>
<keyword evidence="5" id="KW-0408">Iron</keyword>
<dbReference type="NCBIfam" id="TIGR03974">
    <property type="entry name" value="rSAM_six_Cys"/>
    <property type="match status" value="1"/>
</dbReference>
<dbReference type="PANTHER" id="PTHR43273">
    <property type="entry name" value="ANAEROBIC SULFATASE-MATURATING ENZYME HOMOLOG ASLB-RELATED"/>
    <property type="match status" value="1"/>
</dbReference>
<dbReference type="NCBIfam" id="TIGR04085">
    <property type="entry name" value="rSAM_more_4Fe4S"/>
    <property type="match status" value="1"/>
</dbReference>
<accession>A0A3S4Y797</accession>
<dbReference type="OrthoDB" id="9808591at2"/>
<dbReference type="Gene3D" id="3.20.20.70">
    <property type="entry name" value="Aldolase class I"/>
    <property type="match status" value="1"/>
</dbReference>
<dbReference type="InterPro" id="IPR024025">
    <property type="entry name" value="SCIFF_rSAM_maturase"/>
</dbReference>
<evidence type="ECO:0000256" key="2">
    <source>
        <dbReference type="ARBA" id="ARBA00022485"/>
    </source>
</evidence>
<dbReference type="PROSITE" id="PS01305">
    <property type="entry name" value="MOAA_NIFB_PQQE"/>
    <property type="match status" value="1"/>
</dbReference>
<evidence type="ECO:0000256" key="3">
    <source>
        <dbReference type="ARBA" id="ARBA00022691"/>
    </source>
</evidence>
<dbReference type="InterPro" id="IPR007197">
    <property type="entry name" value="rSAM"/>
</dbReference>
<dbReference type="CDD" id="cd01335">
    <property type="entry name" value="Radical_SAM"/>
    <property type="match status" value="1"/>
</dbReference>
<dbReference type="GO" id="GO:0046872">
    <property type="term" value="F:metal ion binding"/>
    <property type="evidence" value="ECO:0007669"/>
    <property type="project" value="UniProtKB-KW"/>
</dbReference>
<evidence type="ECO:0000256" key="1">
    <source>
        <dbReference type="ARBA" id="ARBA00001966"/>
    </source>
</evidence>
<dbReference type="SFLD" id="SFLDG01067">
    <property type="entry name" value="SPASM/twitch_domain_containing"/>
    <property type="match status" value="1"/>
</dbReference>
<dbReference type="InterPro" id="IPR023885">
    <property type="entry name" value="4Fe4S-binding_SPASM_dom"/>
</dbReference>
<keyword evidence="4" id="KW-0479">Metal-binding</keyword>
<reference evidence="8 9" key="1">
    <citation type="submission" date="2018-12" db="EMBL/GenBank/DDBJ databases">
        <authorList>
            <consortium name="Pathogen Informatics"/>
        </authorList>
    </citation>
    <scope>NUCLEOTIDE SEQUENCE [LARGE SCALE GENOMIC DNA]</scope>
    <source>
        <strain evidence="8 9">NCTC13079</strain>
    </source>
</reference>
<dbReference type="InterPro" id="IPR000385">
    <property type="entry name" value="MoaA_NifB_PqqE_Fe-S-bd_CS"/>
</dbReference>
<keyword evidence="9" id="KW-1185">Reference proteome</keyword>
<keyword evidence="3" id="KW-0949">S-adenosyl-L-methionine</keyword>
<dbReference type="InterPro" id="IPR013785">
    <property type="entry name" value="Aldolase_TIM"/>
</dbReference>
<dbReference type="RefSeq" id="WP_126465453.1">
    <property type="nucleotide sequence ID" value="NZ_LR134523.1"/>
</dbReference>
<dbReference type="SFLD" id="SFLDS00029">
    <property type="entry name" value="Radical_SAM"/>
    <property type="match status" value="1"/>
</dbReference>
<dbReference type="GO" id="GO:0016491">
    <property type="term" value="F:oxidoreductase activity"/>
    <property type="evidence" value="ECO:0007669"/>
    <property type="project" value="InterPro"/>
</dbReference>
<dbReference type="Pfam" id="PF13186">
    <property type="entry name" value="SPASM"/>
    <property type="match status" value="1"/>
</dbReference>
<dbReference type="SFLD" id="SFLDG01386">
    <property type="entry name" value="main_SPASM_domain-containing"/>
    <property type="match status" value="1"/>
</dbReference>